<feature type="region of interest" description="Disordered" evidence="1">
    <location>
        <begin position="1"/>
        <end position="46"/>
    </location>
</feature>
<feature type="compositionally biased region" description="Basic and acidic residues" evidence="1">
    <location>
        <begin position="1"/>
        <end position="12"/>
    </location>
</feature>
<dbReference type="EMBL" id="LCOK01000003">
    <property type="protein sequence ID" value="KKU77349.1"/>
    <property type="molecule type" value="Genomic_DNA"/>
</dbReference>
<feature type="compositionally biased region" description="Acidic residues" evidence="1">
    <location>
        <begin position="13"/>
        <end position="46"/>
    </location>
</feature>
<protein>
    <submittedName>
        <fullName evidence="2">Uncharacterized protein</fullName>
    </submittedName>
</protein>
<sequence length="46" mass="5261">MIEIKKELKNEGVGDEDIEEGLEEEEGKELSEDEESSDDEEEEKSC</sequence>
<name>A0A0G1T675_9BACT</name>
<reference evidence="2 3" key="1">
    <citation type="journal article" date="2015" name="Nature">
        <title>rRNA introns, odd ribosomes, and small enigmatic genomes across a large radiation of phyla.</title>
        <authorList>
            <person name="Brown C.T."/>
            <person name="Hug L.A."/>
            <person name="Thomas B.C."/>
            <person name="Sharon I."/>
            <person name="Castelle C.J."/>
            <person name="Singh A."/>
            <person name="Wilkins M.J."/>
            <person name="Williams K.H."/>
            <person name="Banfield J.F."/>
        </authorList>
    </citation>
    <scope>NUCLEOTIDE SEQUENCE [LARGE SCALE GENOMIC DNA]</scope>
</reference>
<evidence type="ECO:0000256" key="1">
    <source>
        <dbReference type="SAM" id="MobiDB-lite"/>
    </source>
</evidence>
<gene>
    <name evidence="2" type="ORF">UY02_C0003G0014</name>
</gene>
<dbReference type="Proteomes" id="UP000034682">
    <property type="component" value="Unassembled WGS sequence"/>
</dbReference>
<comment type="caution">
    <text evidence="2">The sequence shown here is derived from an EMBL/GenBank/DDBJ whole genome shotgun (WGS) entry which is preliminary data.</text>
</comment>
<accession>A0A0G1T675</accession>
<organism evidence="2 3">
    <name type="scientific">Candidatus Giovannonibacteria bacterium GW2011_GWB1_47_6b</name>
    <dbReference type="NCBI Taxonomy" id="1618655"/>
    <lineage>
        <taxon>Bacteria</taxon>
        <taxon>Candidatus Giovannoniibacteriota</taxon>
    </lineage>
</organism>
<dbReference type="AlphaFoldDB" id="A0A0G1T675"/>
<evidence type="ECO:0000313" key="2">
    <source>
        <dbReference type="EMBL" id="KKU77349.1"/>
    </source>
</evidence>
<evidence type="ECO:0000313" key="3">
    <source>
        <dbReference type="Proteomes" id="UP000034682"/>
    </source>
</evidence>
<proteinExistence type="predicted"/>